<feature type="domain" description="SKP1 component POZ" evidence="5">
    <location>
        <begin position="23"/>
        <end position="81"/>
    </location>
</feature>
<dbReference type="Pfam" id="PF03931">
    <property type="entry name" value="Skp1_POZ"/>
    <property type="match status" value="1"/>
</dbReference>
<organism evidence="6">
    <name type="scientific">Spongospora subterranea</name>
    <dbReference type="NCBI Taxonomy" id="70186"/>
    <lineage>
        <taxon>Eukaryota</taxon>
        <taxon>Sar</taxon>
        <taxon>Rhizaria</taxon>
        <taxon>Endomyxa</taxon>
        <taxon>Phytomyxea</taxon>
        <taxon>Plasmodiophorida</taxon>
        <taxon>Plasmodiophoridae</taxon>
        <taxon>Spongospora</taxon>
    </lineage>
</organism>
<dbReference type="GO" id="GO:0006511">
    <property type="term" value="P:ubiquitin-dependent protein catabolic process"/>
    <property type="evidence" value="ECO:0007669"/>
    <property type="project" value="InterPro"/>
</dbReference>
<dbReference type="SMART" id="SM00512">
    <property type="entry name" value="Skp1"/>
    <property type="match status" value="1"/>
</dbReference>
<evidence type="ECO:0000259" key="4">
    <source>
        <dbReference type="Pfam" id="PF01466"/>
    </source>
</evidence>
<dbReference type="PIRSF" id="PIRSF028729">
    <property type="entry name" value="E3_ubiquit_lig_SCF_Skp"/>
    <property type="match status" value="1"/>
</dbReference>
<evidence type="ECO:0000256" key="2">
    <source>
        <dbReference type="ARBA" id="ARBA00022786"/>
    </source>
</evidence>
<dbReference type="SUPFAM" id="SSF54695">
    <property type="entry name" value="POZ domain"/>
    <property type="match status" value="1"/>
</dbReference>
<dbReference type="InterPro" id="IPR016072">
    <property type="entry name" value="Skp1_comp_dimer"/>
</dbReference>
<keyword evidence="2 3" id="KW-0833">Ubl conjugation pathway</keyword>
<protein>
    <submittedName>
        <fullName evidence="6">Uncharacterized protein</fullName>
    </submittedName>
</protein>
<evidence type="ECO:0000259" key="5">
    <source>
        <dbReference type="Pfam" id="PF03931"/>
    </source>
</evidence>
<dbReference type="UniPathway" id="UPA00143"/>
<accession>A0A0H5RJL0</accession>
<dbReference type="EMBL" id="HACM01008447">
    <property type="protein sequence ID" value="CRZ08889.1"/>
    <property type="molecule type" value="Transcribed_RNA"/>
</dbReference>
<dbReference type="AlphaFoldDB" id="A0A0H5RJL0"/>
<reference evidence="6" key="1">
    <citation type="submission" date="2015-04" db="EMBL/GenBank/DDBJ databases">
        <title>The genome sequence of the plant pathogenic Rhizarian Plasmodiophora brassicae reveals insights in its biotrophic life cycle and the origin of chitin synthesis.</title>
        <authorList>
            <person name="Schwelm A."/>
            <person name="Fogelqvist J."/>
            <person name="Knaust A."/>
            <person name="Julke S."/>
            <person name="Lilja T."/>
            <person name="Dhandapani V."/>
            <person name="Bonilla-Rosso G."/>
            <person name="Karlsson M."/>
            <person name="Shevchenko A."/>
            <person name="Choi S.R."/>
            <person name="Kim H.G."/>
            <person name="Park J.Y."/>
            <person name="Lim Y.P."/>
            <person name="Ludwig-Muller J."/>
            <person name="Dixelius C."/>
        </authorList>
    </citation>
    <scope>NUCLEOTIDE SEQUENCE</scope>
    <source>
        <tissue evidence="6">Potato root galls</tissue>
    </source>
</reference>
<proteinExistence type="inferred from homology"/>
<dbReference type="GO" id="GO:0016567">
    <property type="term" value="P:protein ubiquitination"/>
    <property type="evidence" value="ECO:0007669"/>
    <property type="project" value="UniProtKB-UniPathway"/>
</dbReference>
<dbReference type="Gene3D" id="3.30.710.10">
    <property type="entry name" value="Potassium Channel Kv1.1, Chain A"/>
    <property type="match status" value="1"/>
</dbReference>
<feature type="domain" description="SKP1 component dimerisation" evidence="4">
    <location>
        <begin position="130"/>
        <end position="177"/>
    </location>
</feature>
<dbReference type="InterPro" id="IPR016897">
    <property type="entry name" value="SKP1"/>
</dbReference>
<dbReference type="InterPro" id="IPR036296">
    <property type="entry name" value="SKP1-like_dim_sf"/>
</dbReference>
<name>A0A0H5RJL0_9EUKA</name>
<evidence type="ECO:0000256" key="3">
    <source>
        <dbReference type="PIRNR" id="PIRNR028729"/>
    </source>
</evidence>
<comment type="similarity">
    <text evidence="1 3">Belongs to the SKP1 family.</text>
</comment>
<dbReference type="PANTHER" id="PTHR11165">
    <property type="entry name" value="SKP1"/>
    <property type="match status" value="1"/>
</dbReference>
<dbReference type="FunFam" id="3.30.710.10:FF:000026">
    <property type="entry name" value="E3 ubiquitin ligase complex SCF subunit"/>
    <property type="match status" value="1"/>
</dbReference>
<dbReference type="InterPro" id="IPR001232">
    <property type="entry name" value="SKP1-like"/>
</dbReference>
<evidence type="ECO:0000313" key="6">
    <source>
        <dbReference type="EMBL" id="CRZ08889.1"/>
    </source>
</evidence>
<dbReference type="InterPro" id="IPR011333">
    <property type="entry name" value="SKP1/BTB/POZ_sf"/>
</dbReference>
<comment type="pathway">
    <text evidence="3">Protein modification; protein ubiquitination.</text>
</comment>
<dbReference type="CDD" id="cd18322">
    <property type="entry name" value="BTB_POZ_SKP1"/>
    <property type="match status" value="1"/>
</dbReference>
<dbReference type="SUPFAM" id="SSF81382">
    <property type="entry name" value="Skp1 dimerisation domain-like"/>
    <property type="match status" value="1"/>
</dbReference>
<evidence type="ECO:0000256" key="1">
    <source>
        <dbReference type="ARBA" id="ARBA00009993"/>
    </source>
</evidence>
<dbReference type="Pfam" id="PF01466">
    <property type="entry name" value="Skp1"/>
    <property type="match status" value="1"/>
</dbReference>
<dbReference type="InterPro" id="IPR016073">
    <property type="entry name" value="Skp1_comp_POZ"/>
</dbReference>
<sequence>MSDAGVSSDEITGLEPEIVENDVLTFVTKEQTRFPIQRNLAMTSRLVQKILETDRDETVIPLHNVRGEIMDKIITYMRHHMDNPASEIQKPLKSNNMREVVDDQWDAEFVDVSQDILFELILAANYMDVKPLLDLTCAKVASMLKGKTPEEIRKKFNIVNDFTPEEEAEVRAENRWADEP</sequence>